<evidence type="ECO:0000313" key="1">
    <source>
        <dbReference type="EMBL" id="EUD09458.1"/>
    </source>
</evidence>
<evidence type="ECO:0000313" key="2">
    <source>
        <dbReference type="Proteomes" id="UP000022311"/>
    </source>
</evidence>
<reference evidence="1 2" key="1">
    <citation type="submission" date="2014-01" db="EMBL/GenBank/DDBJ databases">
        <authorList>
            <person name="Durkin A.S."/>
            <person name="McCorrison J."/>
            <person name="Torralba M."/>
            <person name="Gillis M."/>
            <person name="Haft D.H."/>
            <person name="Methe B."/>
            <person name="Sutton G."/>
            <person name="Nelson K.E."/>
        </authorList>
    </citation>
    <scope>NUCLEOTIDE SEQUENCE [LARGE SCALE GENOMIC DNA]</scope>
    <source>
        <strain evidence="1 2">205/92</strain>
    </source>
</reference>
<gene>
    <name evidence="1" type="ORF">HMPREF1563_4098</name>
</gene>
<dbReference type="AlphaFoldDB" id="A0AAV3M144"/>
<dbReference type="PROSITE" id="PS51257">
    <property type="entry name" value="PROKAR_LIPOPROTEIN"/>
    <property type="match status" value="1"/>
</dbReference>
<protein>
    <submittedName>
        <fullName evidence="1">Lipoprotein</fullName>
    </submittedName>
</protein>
<sequence>MLCTKSAKYAAVLSFGITSCDVYQPHTSENGRFFFSNESLDNYSFFIDNKLIVIPRESVGSLYLKQGLHSMTMEQGKHIYFMVYPGNKGGILNPQKHIYYSYSFVYGNNGIPSIHDQIVQELKVGDYRVKGRVQSSDDIIIDNNVFNCDYPIGTRIPDELNSLTNVSKIKTKCFSYLEFINAISSDDKQIKQVSVREDKSVQQDTVSLMFDYPVILPVFDDQNIQQYAEKVNAIIHAYRRSDDPTTKQDFYNQYRLEVSSMAEIYSQWDTEDHCLEERQKYVLFLSQTAAIFSAGVLKLHDMP</sequence>
<organism evidence="1 2">
    <name type="scientific">Providencia alcalifaciens 205/92</name>
    <dbReference type="NCBI Taxonomy" id="1256988"/>
    <lineage>
        <taxon>Bacteria</taxon>
        <taxon>Pseudomonadati</taxon>
        <taxon>Pseudomonadota</taxon>
        <taxon>Gammaproteobacteria</taxon>
        <taxon>Enterobacterales</taxon>
        <taxon>Morganellaceae</taxon>
        <taxon>Providencia</taxon>
    </lineage>
</organism>
<comment type="caution">
    <text evidence="1">The sequence shown here is derived from an EMBL/GenBank/DDBJ whole genome shotgun (WGS) entry which is preliminary data.</text>
</comment>
<proteinExistence type="predicted"/>
<keyword evidence="1" id="KW-0449">Lipoprotein</keyword>
<dbReference type="Proteomes" id="UP000022311">
    <property type="component" value="Unassembled WGS sequence"/>
</dbReference>
<accession>A0AAV3M144</accession>
<name>A0AAV3M144_9GAMM</name>
<dbReference type="EMBL" id="JALD01000072">
    <property type="protein sequence ID" value="EUD09458.1"/>
    <property type="molecule type" value="Genomic_DNA"/>
</dbReference>